<dbReference type="InterPro" id="IPR046867">
    <property type="entry name" value="AldOxase/xan_DH_MoCoBD2"/>
</dbReference>
<dbReference type="InterPro" id="IPR008274">
    <property type="entry name" value="AldOxase/xan_DH_MoCoBD1"/>
</dbReference>
<evidence type="ECO:0000313" key="5">
    <source>
        <dbReference type="Proteomes" id="UP001500459"/>
    </source>
</evidence>
<keyword evidence="5" id="KW-1185">Reference proteome</keyword>
<organism evidence="4 5">
    <name type="scientific">Aquimarina addita</name>
    <dbReference type="NCBI Taxonomy" id="870485"/>
    <lineage>
        <taxon>Bacteria</taxon>
        <taxon>Pseudomonadati</taxon>
        <taxon>Bacteroidota</taxon>
        <taxon>Flavobacteriia</taxon>
        <taxon>Flavobacteriales</taxon>
        <taxon>Flavobacteriaceae</taxon>
        <taxon>Aquimarina</taxon>
    </lineage>
</organism>
<dbReference type="Proteomes" id="UP001500459">
    <property type="component" value="Unassembled WGS sequence"/>
</dbReference>
<dbReference type="PANTHER" id="PTHR11908">
    <property type="entry name" value="XANTHINE DEHYDROGENASE"/>
    <property type="match status" value="1"/>
</dbReference>
<evidence type="ECO:0000256" key="2">
    <source>
        <dbReference type="ARBA" id="ARBA00023002"/>
    </source>
</evidence>
<dbReference type="SMART" id="SM01008">
    <property type="entry name" value="Ald_Xan_dh_C"/>
    <property type="match status" value="1"/>
</dbReference>
<evidence type="ECO:0000313" key="4">
    <source>
        <dbReference type="EMBL" id="GAA3520043.1"/>
    </source>
</evidence>
<accession>A0ABP6UUP0</accession>
<evidence type="ECO:0000256" key="1">
    <source>
        <dbReference type="ARBA" id="ARBA00022505"/>
    </source>
</evidence>
<gene>
    <name evidence="4" type="primary">xdhB</name>
    <name evidence="4" type="ORF">GCM10022393_37850</name>
</gene>
<keyword evidence="2" id="KW-0560">Oxidoreductase</keyword>
<evidence type="ECO:0000259" key="3">
    <source>
        <dbReference type="SMART" id="SM01008"/>
    </source>
</evidence>
<dbReference type="Pfam" id="PF02738">
    <property type="entry name" value="MoCoBD_1"/>
    <property type="match status" value="1"/>
</dbReference>
<reference evidence="5" key="1">
    <citation type="journal article" date="2019" name="Int. J. Syst. Evol. Microbiol.">
        <title>The Global Catalogue of Microorganisms (GCM) 10K type strain sequencing project: providing services to taxonomists for standard genome sequencing and annotation.</title>
        <authorList>
            <consortium name="The Broad Institute Genomics Platform"/>
            <consortium name="The Broad Institute Genome Sequencing Center for Infectious Disease"/>
            <person name="Wu L."/>
            <person name="Ma J."/>
        </authorList>
    </citation>
    <scope>NUCLEOTIDE SEQUENCE [LARGE SCALE GENOMIC DNA]</scope>
    <source>
        <strain evidence="5">JCM 17106</strain>
    </source>
</reference>
<dbReference type="PANTHER" id="PTHR11908:SF132">
    <property type="entry name" value="ALDEHYDE OXIDASE 1-RELATED"/>
    <property type="match status" value="1"/>
</dbReference>
<dbReference type="Pfam" id="PF20256">
    <property type="entry name" value="MoCoBD_2"/>
    <property type="match status" value="1"/>
</dbReference>
<dbReference type="InterPro" id="IPR016208">
    <property type="entry name" value="Ald_Oxase/xanthine_DH-like"/>
</dbReference>
<dbReference type="EMBL" id="BAABCW010000022">
    <property type="protein sequence ID" value="GAA3520043.1"/>
    <property type="molecule type" value="Genomic_DNA"/>
</dbReference>
<dbReference type="SUPFAM" id="SSF54665">
    <property type="entry name" value="CO dehydrogenase molybdoprotein N-domain-like"/>
    <property type="match status" value="1"/>
</dbReference>
<comment type="caution">
    <text evidence="4">The sequence shown here is derived from an EMBL/GenBank/DDBJ whole genome shotgun (WGS) entry which is preliminary data.</text>
</comment>
<feature type="domain" description="Aldehyde oxidase/xanthine dehydrogenase a/b hammerhead" evidence="3">
    <location>
        <begin position="11"/>
        <end position="118"/>
    </location>
</feature>
<dbReference type="InterPro" id="IPR036856">
    <property type="entry name" value="Ald_Oxase/Xan_DH_a/b_sf"/>
</dbReference>
<sequence length="752" mass="82321">MKNIDSFTHVRGESLFVDDLMLRQDVLIGLCFDSPKAHGKITSVDYSQAEALAGVVKIFTYKDVLGENQIGGIIPDEPLWAEDEVHFCGQPIAFIVAETEAIAKKARALITIEIEELPVITTAKEAKEKGSFINAPRSFKLGDSTSAFSDCEYVFEGETFSNGQEHLYLETQGCYAVPQENGTIKLTSSTQGPTQVQKTAAKVLGIPMHKIEVDVIRLGGGFGGKEDQATPWAVMTAVAVQHLNRPVKYMLNRHDDLRMTGKRHPYTSFYKIGLTKDLKIQAFEVEFLQNSGAAADLSPAIAERTLFHATNSYFIPNVSTTVYSCKTNLPPNTAFRGFGGPQGMFVIESAIADAADKIGVSRTEIQEINLLAENDVFSYGQIATQVAAKNTWFTAKETFNLEELEQEVATFNKENNRHKKGISLMPVTFGISFTNTQMNHARALIHIYQDGSVGVSTGAVEMGQSVNTKMLQVAQSVLGISATKIKLETTNTTRVANTSPSAASSTADLNGKAVEMACTSLLERLSGVAANLLSSEEKNITFQEDFVCIDGQKSTLTWEEVITQAMVERIALSENAHYATPIIHFDKTKEKGHPFAYHVYGTAMTTVTVDCLRGIYEIDAVKIVHDFGTSMNLGIDIGQVEGALAQGIGWMTMEEIAYNNDGRLLSNALSTYKVPDIFSGPKTIETIPLETEGTAMAIKKSKAVGEPPLMYGIGVYFAIQQAVKEFNPNYKLKFHSPFTPEKVLMGLYESLQ</sequence>
<dbReference type="SUPFAM" id="SSF56003">
    <property type="entry name" value="Molybdenum cofactor-binding domain"/>
    <property type="match status" value="1"/>
</dbReference>
<dbReference type="Gene3D" id="3.90.1170.50">
    <property type="entry name" value="Aldehyde oxidase/xanthine dehydrogenase, a/b hammerhead"/>
    <property type="match status" value="1"/>
</dbReference>
<name>A0ABP6UUP0_9FLAO</name>
<dbReference type="InterPro" id="IPR037165">
    <property type="entry name" value="AldOxase/xan_DH_Mopterin-bd_sf"/>
</dbReference>
<dbReference type="Pfam" id="PF01315">
    <property type="entry name" value="Ald_Xan_dh_C"/>
    <property type="match status" value="1"/>
</dbReference>
<dbReference type="InterPro" id="IPR000674">
    <property type="entry name" value="Ald_Oxase/Xan_DH_a/b"/>
</dbReference>
<protein>
    <submittedName>
        <fullName evidence="4">Xanthine dehydrogenase molybdopterin binding subunit</fullName>
    </submittedName>
</protein>
<proteinExistence type="predicted"/>
<keyword evidence="1" id="KW-0500">Molybdenum</keyword>
<dbReference type="Gene3D" id="3.30.365.10">
    <property type="entry name" value="Aldehyde oxidase/xanthine dehydrogenase, molybdopterin binding domain"/>
    <property type="match status" value="4"/>
</dbReference>